<evidence type="ECO:0000259" key="7">
    <source>
        <dbReference type="Pfam" id="PF06886"/>
    </source>
</evidence>
<feature type="compositionally biased region" description="Polar residues" evidence="6">
    <location>
        <begin position="1"/>
        <end position="10"/>
    </location>
</feature>
<dbReference type="Pfam" id="PF06886">
    <property type="entry name" value="TPX2"/>
    <property type="match status" value="1"/>
</dbReference>
<evidence type="ECO:0000313" key="9">
    <source>
        <dbReference type="Proteomes" id="UP000008063"/>
    </source>
</evidence>
<evidence type="ECO:0000256" key="1">
    <source>
        <dbReference type="ARBA" id="ARBA00004245"/>
    </source>
</evidence>
<evidence type="ECO:0000256" key="2">
    <source>
        <dbReference type="ARBA" id="ARBA00005885"/>
    </source>
</evidence>
<gene>
    <name evidence="8" type="ORF">SERLA73DRAFT_189246</name>
</gene>
<evidence type="ECO:0000256" key="3">
    <source>
        <dbReference type="ARBA" id="ARBA00022490"/>
    </source>
</evidence>
<dbReference type="InParanoid" id="F8QD69"/>
<dbReference type="GO" id="GO:0060236">
    <property type="term" value="P:regulation of mitotic spindle organization"/>
    <property type="evidence" value="ECO:0007669"/>
    <property type="project" value="InterPro"/>
</dbReference>
<evidence type="ECO:0000256" key="5">
    <source>
        <dbReference type="SAM" id="Coils"/>
    </source>
</evidence>
<dbReference type="EMBL" id="GL945491">
    <property type="protein sequence ID" value="EGN93540.1"/>
    <property type="molecule type" value="Genomic_DNA"/>
</dbReference>
<feature type="coiled-coil region" evidence="5">
    <location>
        <begin position="348"/>
        <end position="391"/>
    </location>
</feature>
<dbReference type="InterPro" id="IPR009675">
    <property type="entry name" value="TPX2_fam"/>
</dbReference>
<organism evidence="9">
    <name type="scientific">Serpula lacrymans var. lacrymans (strain S7.3)</name>
    <name type="common">Dry rot fungus</name>
    <dbReference type="NCBI Taxonomy" id="936435"/>
    <lineage>
        <taxon>Eukaryota</taxon>
        <taxon>Fungi</taxon>
        <taxon>Dikarya</taxon>
        <taxon>Basidiomycota</taxon>
        <taxon>Agaricomycotina</taxon>
        <taxon>Agaricomycetes</taxon>
        <taxon>Agaricomycetidae</taxon>
        <taxon>Boletales</taxon>
        <taxon>Coniophorineae</taxon>
        <taxon>Serpulaceae</taxon>
        <taxon>Serpula</taxon>
    </lineage>
</organism>
<comment type="similarity">
    <text evidence="2">Belongs to the TPX2 family.</text>
</comment>
<dbReference type="GO" id="GO:0005819">
    <property type="term" value="C:spindle"/>
    <property type="evidence" value="ECO:0007669"/>
    <property type="project" value="InterPro"/>
</dbReference>
<reference evidence="9" key="1">
    <citation type="journal article" date="2011" name="Science">
        <title>The plant cell wall-decomposing machinery underlies the functional diversity of forest fungi.</title>
        <authorList>
            <person name="Eastwood D.C."/>
            <person name="Floudas D."/>
            <person name="Binder M."/>
            <person name="Majcherczyk A."/>
            <person name="Schneider P."/>
            <person name="Aerts A."/>
            <person name="Asiegbu F.O."/>
            <person name="Baker S.E."/>
            <person name="Barry K."/>
            <person name="Bendiksby M."/>
            <person name="Blumentritt M."/>
            <person name="Coutinho P.M."/>
            <person name="Cullen D."/>
            <person name="de Vries R.P."/>
            <person name="Gathman A."/>
            <person name="Goodell B."/>
            <person name="Henrissat B."/>
            <person name="Ihrmark K."/>
            <person name="Kauserud H."/>
            <person name="Kohler A."/>
            <person name="LaButti K."/>
            <person name="Lapidus A."/>
            <person name="Lavin J.L."/>
            <person name="Lee Y.-H."/>
            <person name="Lindquist E."/>
            <person name="Lilly W."/>
            <person name="Lucas S."/>
            <person name="Morin E."/>
            <person name="Murat C."/>
            <person name="Oguiza J.A."/>
            <person name="Park J."/>
            <person name="Pisabarro A.G."/>
            <person name="Riley R."/>
            <person name="Rosling A."/>
            <person name="Salamov A."/>
            <person name="Schmidt O."/>
            <person name="Schmutz J."/>
            <person name="Skrede I."/>
            <person name="Stenlid J."/>
            <person name="Wiebenga A."/>
            <person name="Xie X."/>
            <person name="Kuees U."/>
            <person name="Hibbett D.S."/>
            <person name="Hoffmeister D."/>
            <person name="Hoegberg N."/>
            <person name="Martin F."/>
            <person name="Grigoriev I.V."/>
            <person name="Watkinson S.C."/>
        </authorList>
    </citation>
    <scope>NUCLEOTIDE SEQUENCE [LARGE SCALE GENOMIC DNA]</scope>
    <source>
        <strain evidence="9">strain S7.3</strain>
    </source>
</reference>
<dbReference type="InterPro" id="IPR027329">
    <property type="entry name" value="TPX2_C"/>
</dbReference>
<keyword evidence="5" id="KW-0175">Coiled coil</keyword>
<dbReference type="Proteomes" id="UP000008063">
    <property type="component" value="Unassembled WGS sequence"/>
</dbReference>
<dbReference type="OrthoDB" id="3242303at2759"/>
<feature type="region of interest" description="Disordered" evidence="6">
    <location>
        <begin position="210"/>
        <end position="272"/>
    </location>
</feature>
<protein>
    <recommendedName>
        <fullName evidence="7">TPX2 C-terminal domain-containing protein</fullName>
    </recommendedName>
</protein>
<feature type="domain" description="TPX2 C-terminal" evidence="7">
    <location>
        <begin position="341"/>
        <end position="409"/>
    </location>
</feature>
<dbReference type="STRING" id="936435.F8QD69"/>
<evidence type="ECO:0000256" key="4">
    <source>
        <dbReference type="ARBA" id="ARBA00023212"/>
    </source>
</evidence>
<feature type="region of interest" description="Disordered" evidence="6">
    <location>
        <begin position="1"/>
        <end position="122"/>
    </location>
</feature>
<feature type="compositionally biased region" description="Low complexity" evidence="6">
    <location>
        <begin position="17"/>
        <end position="37"/>
    </location>
</feature>
<dbReference type="PANTHER" id="PTHR14326">
    <property type="entry name" value="TARGETING PROTEIN FOR XKLP2"/>
    <property type="match status" value="1"/>
</dbReference>
<dbReference type="AlphaFoldDB" id="F8QD69"/>
<feature type="region of interest" description="Disordered" evidence="6">
    <location>
        <begin position="145"/>
        <end position="185"/>
    </location>
</feature>
<evidence type="ECO:0000256" key="6">
    <source>
        <dbReference type="SAM" id="MobiDB-lite"/>
    </source>
</evidence>
<comment type="subcellular location">
    <subcellularLocation>
        <location evidence="1">Cytoplasm</location>
        <location evidence="1">Cytoskeleton</location>
    </subcellularLocation>
</comment>
<keyword evidence="4" id="KW-0206">Cytoskeleton</keyword>
<keyword evidence="9" id="KW-1185">Reference proteome</keyword>
<dbReference type="PANTHER" id="PTHR14326:SF44">
    <property type="entry name" value="TARGETING PROTEIN FOR XKLP2"/>
    <property type="match status" value="1"/>
</dbReference>
<proteinExistence type="inferred from homology"/>
<evidence type="ECO:0000313" key="8">
    <source>
        <dbReference type="EMBL" id="EGN93540.1"/>
    </source>
</evidence>
<dbReference type="GO" id="GO:0005874">
    <property type="term" value="C:microtubule"/>
    <property type="evidence" value="ECO:0007669"/>
    <property type="project" value="InterPro"/>
</dbReference>
<keyword evidence="3" id="KW-0963">Cytoplasm</keyword>
<accession>F8QD69</accession>
<feature type="compositionally biased region" description="Basic and acidic residues" evidence="6">
    <location>
        <begin position="229"/>
        <end position="244"/>
    </location>
</feature>
<dbReference type="HOGENOM" id="CLU_660831_0_0_1"/>
<sequence length="416" mass="45840">MASSEDTSAGKTEVAISPHSSPMTTASPSSPSATGGTDSHDQFRLSEISPRKGQQGDYHTKRMARHDDAKSNPKPPLGTSNKRAGADDDEDAFSRDHVRKKGKMVFPTDLAETKRGSSDMEIPTNTQVLQPSTNHNASADHGSLIRTARLPPLHLPQARTKYRPNANCQKRGASRPAVTRSTSSCPDNGQVLGTIASGGACRGVERKAGLGNGSATKYAGRSRFFSSHPEARGKGVSSRAHERPGPSSRAGVMPMFEKPTVTLPPTNPTKPTAFTFRVDARMEARRTEFEQKLAVTEEKRAAKVHAQPLPVPDFKALHIAQEASLACRKEQIVPILPAGQIEFSTEQRAKERERFDEMMKRKEEEMERLREERRKQQEIELEREIKELRKKAVPKAHEVPEWYGDMPKRKGGGVKG</sequence>
<name>F8QD69_SERL3</name>